<keyword evidence="2" id="KW-1185">Reference proteome</keyword>
<dbReference type="Pfam" id="PF03583">
    <property type="entry name" value="LIP"/>
    <property type="match status" value="1"/>
</dbReference>
<evidence type="ECO:0000313" key="1">
    <source>
        <dbReference type="EMBL" id="AXB48789.1"/>
    </source>
</evidence>
<dbReference type="PANTHER" id="PTHR34853:SF1">
    <property type="entry name" value="LIPASE 5"/>
    <property type="match status" value="1"/>
</dbReference>
<proteinExistence type="predicted"/>
<dbReference type="Proteomes" id="UP000250434">
    <property type="component" value="Chromosome"/>
</dbReference>
<accession>A0A344LL65</accession>
<dbReference type="Gene3D" id="3.40.50.1820">
    <property type="entry name" value="alpha/beta hydrolase"/>
    <property type="match status" value="1"/>
</dbReference>
<sequence>MPSQDPFYTPPDQLTGSPGDVLRQRAVDVKVGPFPAPVKAWQLLYRSTSATGEANAVSGTLLVPPVPWANGPRPLLTYAVGTHGIGDSCAPSYKLRTGTENEVALIGQALGKGWAVVLTDYEGLGTPGTHTYATGQSEGRAMLDAARAAFTVGEAGLSPDAPVGVFGYSQGGQAAAFAGELHPSYAPELKVAGVAAGGVPADLNEVAKFNDGGPAFGLVLGAATGLATAYSDVPFESILNDRGRSVVARIQDACTIELGAAAPFGRLADFVTVEDPLGDPRWQVRLAENRAGERAPTAPVFLYHGTLDELIPFRVGKDLLSRYCGAGVKVQWRAFPLVEHIGGVAVGGPVAMEWLGSRFAGNVAGSSC</sequence>
<name>A0A344LL65_9PSEU</name>
<organism evidence="1 2">
    <name type="scientific">Amycolatopsis albispora</name>
    <dbReference type="NCBI Taxonomy" id="1804986"/>
    <lineage>
        <taxon>Bacteria</taxon>
        <taxon>Bacillati</taxon>
        <taxon>Actinomycetota</taxon>
        <taxon>Actinomycetes</taxon>
        <taxon>Pseudonocardiales</taxon>
        <taxon>Pseudonocardiaceae</taxon>
        <taxon>Amycolatopsis</taxon>
    </lineage>
</organism>
<dbReference type="SUPFAM" id="SSF53474">
    <property type="entry name" value="alpha/beta-Hydrolases"/>
    <property type="match status" value="1"/>
</dbReference>
<dbReference type="InterPro" id="IPR005152">
    <property type="entry name" value="Lipase_secreted"/>
</dbReference>
<dbReference type="Gene3D" id="1.10.260.130">
    <property type="match status" value="1"/>
</dbReference>
<dbReference type="PIRSF" id="PIRSF029171">
    <property type="entry name" value="Esterase_LipA"/>
    <property type="match status" value="1"/>
</dbReference>
<evidence type="ECO:0000313" key="2">
    <source>
        <dbReference type="Proteomes" id="UP000250434"/>
    </source>
</evidence>
<dbReference type="GO" id="GO:0004806">
    <property type="term" value="F:triacylglycerol lipase activity"/>
    <property type="evidence" value="ECO:0007669"/>
    <property type="project" value="InterPro"/>
</dbReference>
<gene>
    <name evidence="1" type="ORF">A4R43_25595</name>
</gene>
<dbReference type="GO" id="GO:0016042">
    <property type="term" value="P:lipid catabolic process"/>
    <property type="evidence" value="ECO:0007669"/>
    <property type="project" value="InterPro"/>
</dbReference>
<reference evidence="1 2" key="1">
    <citation type="submission" date="2016-04" db="EMBL/GenBank/DDBJ databases">
        <title>Complete genome sequence and analysis of deep-sea sediment isolate, Amycolatopsis sp. WP1.</title>
        <authorList>
            <person name="Wang H."/>
            <person name="Chen S."/>
            <person name="Wu Q."/>
        </authorList>
    </citation>
    <scope>NUCLEOTIDE SEQUENCE [LARGE SCALE GENOMIC DNA]</scope>
    <source>
        <strain evidence="1 2">WP1</strain>
    </source>
</reference>
<dbReference type="EMBL" id="CP015163">
    <property type="protein sequence ID" value="AXB48789.1"/>
    <property type="molecule type" value="Genomic_DNA"/>
</dbReference>
<dbReference type="PANTHER" id="PTHR34853">
    <property type="match status" value="1"/>
</dbReference>
<protein>
    <submittedName>
        <fullName evidence="1">Lipase</fullName>
    </submittedName>
</protein>
<dbReference type="KEGG" id="aab:A4R43_25595"/>
<dbReference type="InterPro" id="IPR029058">
    <property type="entry name" value="AB_hydrolase_fold"/>
</dbReference>
<dbReference type="AlphaFoldDB" id="A0A344LL65"/>